<dbReference type="PROSITE" id="PS51375">
    <property type="entry name" value="PPR"/>
    <property type="match status" value="2"/>
</dbReference>
<name>A0A2Z7C5S4_9LAMI</name>
<feature type="repeat" description="PPR" evidence="3">
    <location>
        <begin position="346"/>
        <end position="380"/>
    </location>
</feature>
<dbReference type="OrthoDB" id="1911504at2759"/>
<dbReference type="AlphaFoldDB" id="A0A2Z7C5S4"/>
<comment type="similarity">
    <text evidence="1">Belongs to the PPR family. P subfamily.</text>
</comment>
<reference evidence="5 6" key="1">
    <citation type="journal article" date="2015" name="Proc. Natl. Acad. Sci. U.S.A.">
        <title>The resurrection genome of Boea hygrometrica: A blueprint for survival of dehydration.</title>
        <authorList>
            <person name="Xiao L."/>
            <person name="Yang G."/>
            <person name="Zhang L."/>
            <person name="Yang X."/>
            <person name="Zhao S."/>
            <person name="Ji Z."/>
            <person name="Zhou Q."/>
            <person name="Hu M."/>
            <person name="Wang Y."/>
            <person name="Chen M."/>
            <person name="Xu Y."/>
            <person name="Jin H."/>
            <person name="Xiao X."/>
            <person name="Hu G."/>
            <person name="Bao F."/>
            <person name="Hu Y."/>
            <person name="Wan P."/>
            <person name="Li L."/>
            <person name="Deng X."/>
            <person name="Kuang T."/>
            <person name="Xiang C."/>
            <person name="Zhu J.K."/>
            <person name="Oliver M.J."/>
            <person name="He Y."/>
        </authorList>
    </citation>
    <scope>NUCLEOTIDE SEQUENCE [LARGE SCALE GENOMIC DNA]</scope>
    <source>
        <strain evidence="6">cv. XS01</strain>
    </source>
</reference>
<dbReference type="EMBL" id="KQ999284">
    <property type="protein sequence ID" value="KZV42256.1"/>
    <property type="molecule type" value="Genomic_DNA"/>
</dbReference>
<organism evidence="5 6">
    <name type="scientific">Dorcoceras hygrometricum</name>
    <dbReference type="NCBI Taxonomy" id="472368"/>
    <lineage>
        <taxon>Eukaryota</taxon>
        <taxon>Viridiplantae</taxon>
        <taxon>Streptophyta</taxon>
        <taxon>Embryophyta</taxon>
        <taxon>Tracheophyta</taxon>
        <taxon>Spermatophyta</taxon>
        <taxon>Magnoliopsida</taxon>
        <taxon>eudicotyledons</taxon>
        <taxon>Gunneridae</taxon>
        <taxon>Pentapetalae</taxon>
        <taxon>asterids</taxon>
        <taxon>lamiids</taxon>
        <taxon>Lamiales</taxon>
        <taxon>Gesneriaceae</taxon>
        <taxon>Didymocarpoideae</taxon>
        <taxon>Trichosporeae</taxon>
        <taxon>Loxocarpinae</taxon>
        <taxon>Dorcoceras</taxon>
    </lineage>
</organism>
<evidence type="ECO:0000313" key="6">
    <source>
        <dbReference type="Proteomes" id="UP000250235"/>
    </source>
</evidence>
<dbReference type="PANTHER" id="PTHR47447:SF17">
    <property type="entry name" value="OS12G0638900 PROTEIN"/>
    <property type="match status" value="1"/>
</dbReference>
<dbReference type="InterPro" id="IPR002885">
    <property type="entry name" value="PPR_rpt"/>
</dbReference>
<feature type="region of interest" description="Disordered" evidence="4">
    <location>
        <begin position="1"/>
        <end position="35"/>
    </location>
</feature>
<keyword evidence="6" id="KW-1185">Reference proteome</keyword>
<accession>A0A2Z7C5S4</accession>
<dbReference type="Proteomes" id="UP000250235">
    <property type="component" value="Unassembled WGS sequence"/>
</dbReference>
<evidence type="ECO:0000256" key="4">
    <source>
        <dbReference type="SAM" id="MobiDB-lite"/>
    </source>
</evidence>
<proteinExistence type="inferred from homology"/>
<protein>
    <submittedName>
        <fullName evidence="5">Pentatricopeptide repeat-containing protein mitochondrial-like</fullName>
    </submittedName>
</protein>
<evidence type="ECO:0000313" key="5">
    <source>
        <dbReference type="EMBL" id="KZV42256.1"/>
    </source>
</evidence>
<gene>
    <name evidence="5" type="ORF">F511_13355</name>
</gene>
<dbReference type="NCBIfam" id="TIGR00756">
    <property type="entry name" value="PPR"/>
    <property type="match status" value="1"/>
</dbReference>
<sequence>MRNARKRPLDEDSSSSSSKMNLNKKHPHSSSRSLDYPIESNHVASHHDSHHPISSKRLKFTSYTEVSTLTPKLKILCEIIANTPAATVERVLEDTGIRVSQQNVEEVLTLSYGFPVPAVKFFRWSSFQLNDKHSPYSWNLVVDILGKNCLFDAMWDAIKSMRKEMLLSLSTFASVFSSYAISHRVQEAILSFEVMDQYGVPRDVAALNSLLHAITREGKTAVAKDYADVMKDKIRFDSETYAILLEGAENEGDVGRAKQTFSNMVADIGWNPRNMAAYDSFLCTLLKGVDGMHEVLKFFDTMKDRACYPGMKFLKFAIDECVMKSDSKGAKVIWEEMVGKNICRPNNEMCRSLISLYCNLKDFESAEKLLDEMVFYGVFPDSETYNSIFHFSIKHRRIKNAIPIFKEMVKNEFAPMHQDCSAAVKAYIDGGDPHMAIKVWRYMTDTYSTDLDETGNLLVTGLRDMNRVPEAVKCAEDIIERGIKLNSATLTKLKQSLSKVGKASIYEELLRKWKYH</sequence>
<dbReference type="InterPro" id="IPR011990">
    <property type="entry name" value="TPR-like_helical_dom_sf"/>
</dbReference>
<dbReference type="Pfam" id="PF13041">
    <property type="entry name" value="PPR_2"/>
    <property type="match status" value="1"/>
</dbReference>
<evidence type="ECO:0000256" key="3">
    <source>
        <dbReference type="PROSITE-ProRule" id="PRU00708"/>
    </source>
</evidence>
<dbReference type="Gene3D" id="1.25.40.10">
    <property type="entry name" value="Tetratricopeptide repeat domain"/>
    <property type="match status" value="2"/>
</dbReference>
<dbReference type="PANTHER" id="PTHR47447">
    <property type="entry name" value="OS03G0856100 PROTEIN"/>
    <property type="match status" value="1"/>
</dbReference>
<evidence type="ECO:0000256" key="2">
    <source>
        <dbReference type="ARBA" id="ARBA00022737"/>
    </source>
</evidence>
<evidence type="ECO:0000256" key="1">
    <source>
        <dbReference type="ARBA" id="ARBA00007626"/>
    </source>
</evidence>
<feature type="repeat" description="PPR" evidence="3">
    <location>
        <begin position="381"/>
        <end position="415"/>
    </location>
</feature>
<keyword evidence="2" id="KW-0677">Repeat</keyword>